<sequence>MDFGRHCTEIVAQTERLVRDVAGADLRAPVPSCPGWTLGALLRHIGGGHRWAEEVVRTRATAFLPDDRVRKVDGDDSGEAPAAWLVQGAAGLADALRAAGPDAALWTPFDYGTTAFWARRFANETLVHRADATLAAGTGFTVAADVAADAIDEWMELDALPQHFDITPRKRGLLGPGRTLAFEAADADAAWSVDLTGDVIAWRRGGARAAVTVRAPLTDLLLVVYRRRPPSAAEVTGDAALLDLWLDHVAFG</sequence>
<dbReference type="InterPro" id="IPR024344">
    <property type="entry name" value="MDMPI_metal-binding"/>
</dbReference>
<protein>
    <recommendedName>
        <fullName evidence="5">Maleylpyruvate isomerase family mycothiol-dependent enzyme</fullName>
    </recommendedName>
</protein>
<evidence type="ECO:0000313" key="3">
    <source>
        <dbReference type="EMBL" id="MQY03977.1"/>
    </source>
</evidence>
<dbReference type="InterPro" id="IPR010872">
    <property type="entry name" value="MDMPI_C-term_domain"/>
</dbReference>
<name>A0A7K0BS59_9ACTN</name>
<dbReference type="OrthoDB" id="3671213at2"/>
<accession>A0A7K0BS59</accession>
<dbReference type="RefSeq" id="WP_153531819.1">
    <property type="nucleotide sequence ID" value="NZ_WEGH01000001.1"/>
</dbReference>
<evidence type="ECO:0000259" key="2">
    <source>
        <dbReference type="Pfam" id="PF11716"/>
    </source>
</evidence>
<organism evidence="3 4">
    <name type="scientific">Actinomadura macrotermitis</name>
    <dbReference type="NCBI Taxonomy" id="2585200"/>
    <lineage>
        <taxon>Bacteria</taxon>
        <taxon>Bacillati</taxon>
        <taxon>Actinomycetota</taxon>
        <taxon>Actinomycetes</taxon>
        <taxon>Streptosporangiales</taxon>
        <taxon>Thermomonosporaceae</taxon>
        <taxon>Actinomadura</taxon>
    </lineage>
</organism>
<evidence type="ECO:0008006" key="5">
    <source>
        <dbReference type="Google" id="ProtNLM"/>
    </source>
</evidence>
<reference evidence="3 4" key="1">
    <citation type="submission" date="2019-10" db="EMBL/GenBank/DDBJ databases">
        <title>Actinomadura rubteroloni sp. nov. and Actinomadura macrotermitis sp. nov., isolated from the gut of fungus growing-termite Macrotermes natalensis.</title>
        <authorList>
            <person name="Benndorf R."/>
            <person name="Martin K."/>
            <person name="Kuefner M."/>
            <person name="De Beer W."/>
            <person name="Kaster A.-K."/>
            <person name="Vollmers J."/>
            <person name="Poulsen M."/>
            <person name="Beemelmanns C."/>
        </authorList>
    </citation>
    <scope>NUCLEOTIDE SEQUENCE [LARGE SCALE GENOMIC DNA]</scope>
    <source>
        <strain evidence="3 4">RB68</strain>
    </source>
</reference>
<dbReference type="PANTHER" id="PTHR40758:SF1">
    <property type="entry name" value="CONSERVED PROTEIN"/>
    <property type="match status" value="1"/>
</dbReference>
<dbReference type="InterPro" id="IPR034660">
    <property type="entry name" value="DinB/YfiT-like"/>
</dbReference>
<dbReference type="GO" id="GO:0005886">
    <property type="term" value="C:plasma membrane"/>
    <property type="evidence" value="ECO:0007669"/>
    <property type="project" value="TreeGrafter"/>
</dbReference>
<dbReference type="SUPFAM" id="SSF109854">
    <property type="entry name" value="DinB/YfiT-like putative metalloenzymes"/>
    <property type="match status" value="1"/>
</dbReference>
<feature type="domain" description="Mycothiol-dependent maleylpyruvate isomerase metal-binding" evidence="2">
    <location>
        <begin position="9"/>
        <end position="132"/>
    </location>
</feature>
<comment type="caution">
    <text evidence="3">The sequence shown here is derived from an EMBL/GenBank/DDBJ whole genome shotgun (WGS) entry which is preliminary data.</text>
</comment>
<dbReference type="InterPro" id="IPR017517">
    <property type="entry name" value="Maleyloyr_isom"/>
</dbReference>
<evidence type="ECO:0000259" key="1">
    <source>
        <dbReference type="Pfam" id="PF07398"/>
    </source>
</evidence>
<dbReference type="Pfam" id="PF11716">
    <property type="entry name" value="MDMPI_N"/>
    <property type="match status" value="1"/>
</dbReference>
<gene>
    <name evidence="3" type="ORF">ACRB68_20240</name>
</gene>
<feature type="domain" description="MDMPI C-terminal" evidence="1">
    <location>
        <begin position="145"/>
        <end position="243"/>
    </location>
</feature>
<proteinExistence type="predicted"/>
<dbReference type="AlphaFoldDB" id="A0A7K0BS59"/>
<dbReference type="EMBL" id="WEGH01000001">
    <property type="protein sequence ID" value="MQY03977.1"/>
    <property type="molecule type" value="Genomic_DNA"/>
</dbReference>
<dbReference type="PANTHER" id="PTHR40758">
    <property type="entry name" value="CONSERVED PROTEIN"/>
    <property type="match status" value="1"/>
</dbReference>
<dbReference type="GO" id="GO:0046872">
    <property type="term" value="F:metal ion binding"/>
    <property type="evidence" value="ECO:0007669"/>
    <property type="project" value="InterPro"/>
</dbReference>
<dbReference type="NCBIfam" id="TIGR03083">
    <property type="entry name" value="maleylpyruvate isomerase family mycothiol-dependent enzyme"/>
    <property type="match status" value="1"/>
</dbReference>
<evidence type="ECO:0000313" key="4">
    <source>
        <dbReference type="Proteomes" id="UP000487268"/>
    </source>
</evidence>
<keyword evidence="4" id="KW-1185">Reference proteome</keyword>
<dbReference type="Pfam" id="PF07398">
    <property type="entry name" value="MDMPI_C"/>
    <property type="match status" value="1"/>
</dbReference>
<dbReference type="Proteomes" id="UP000487268">
    <property type="component" value="Unassembled WGS sequence"/>
</dbReference>